<evidence type="ECO:0000313" key="3">
    <source>
        <dbReference type="Proteomes" id="UP001210720"/>
    </source>
</evidence>
<dbReference type="RefSeq" id="WP_271431153.1">
    <property type="nucleotide sequence ID" value="NZ_JAQIOY010000001.1"/>
</dbReference>
<protein>
    <recommendedName>
        <fullName evidence="4">Helix-turn-helix domain-containing protein</fullName>
    </recommendedName>
</protein>
<reference evidence="2 3" key="1">
    <citation type="submission" date="2023-01" db="EMBL/GenBank/DDBJ databases">
        <title>Thalassococcus onchidii sp. nov., isolated from a marine invertebrate from the South China Sea.</title>
        <authorList>
            <person name="Xu S."/>
            <person name="Liu Z."/>
            <person name="Xu Y."/>
        </authorList>
    </citation>
    <scope>NUCLEOTIDE SEQUENCE [LARGE SCALE GENOMIC DNA]</scope>
    <source>
        <strain evidence="2 3">KCTC 32084</strain>
    </source>
</reference>
<dbReference type="EMBL" id="JAQIOY010000001">
    <property type="protein sequence ID" value="MDA7423819.1"/>
    <property type="molecule type" value="Genomic_DNA"/>
</dbReference>
<dbReference type="Proteomes" id="UP001210720">
    <property type="component" value="Unassembled WGS sequence"/>
</dbReference>
<evidence type="ECO:0000256" key="1">
    <source>
        <dbReference type="SAM" id="MobiDB-lite"/>
    </source>
</evidence>
<feature type="region of interest" description="Disordered" evidence="1">
    <location>
        <begin position="69"/>
        <end position="93"/>
    </location>
</feature>
<organism evidence="2 3">
    <name type="scientific">Thalassococcus lentus</name>
    <dbReference type="NCBI Taxonomy" id="1210524"/>
    <lineage>
        <taxon>Bacteria</taxon>
        <taxon>Pseudomonadati</taxon>
        <taxon>Pseudomonadota</taxon>
        <taxon>Alphaproteobacteria</taxon>
        <taxon>Rhodobacterales</taxon>
        <taxon>Roseobacteraceae</taxon>
        <taxon>Thalassococcus</taxon>
    </lineage>
</organism>
<evidence type="ECO:0000313" key="2">
    <source>
        <dbReference type="EMBL" id="MDA7423819.1"/>
    </source>
</evidence>
<evidence type="ECO:0008006" key="4">
    <source>
        <dbReference type="Google" id="ProtNLM"/>
    </source>
</evidence>
<name>A0ABT4XPE1_9RHOB</name>
<gene>
    <name evidence="2" type="ORF">PFY00_03700</name>
</gene>
<comment type="caution">
    <text evidence="2">The sequence shown here is derived from an EMBL/GenBank/DDBJ whole genome shotgun (WGS) entry which is preliminary data.</text>
</comment>
<keyword evidence="3" id="KW-1185">Reference proteome</keyword>
<proteinExistence type="predicted"/>
<accession>A0ABT4XPE1</accession>
<sequence length="221" mass="24162">MAVNNRELQDIIALDISANARLVLLEILSHRRGYTVHRANILKRVGISENTLDGAIKELRPFGLLEKQKRGSNGKYSPGYRAATGPQKLGNGTGPQKLGSLIGKIGTVAPKAEINRTADTLMKLWTAAGSDPVLNTVRQHLRGASRLAGLPDIERRARQYIAAVIASGRSPCNLAKWLRDERFVEVTEDLRVIEGGRSEVVPPALQEEPGLSPRNRCSEKC</sequence>